<accession>A0A4Q4NY77</accession>
<name>A0A4Q4NY77_ALTAL</name>
<evidence type="ECO:0000313" key="3">
    <source>
        <dbReference type="Proteomes" id="UP000291422"/>
    </source>
</evidence>
<feature type="compositionally biased region" description="Basic residues" evidence="1">
    <location>
        <begin position="36"/>
        <end position="48"/>
    </location>
</feature>
<gene>
    <name evidence="2" type="ORF">AA0117_g1271</name>
</gene>
<sequence length="696" mass="78937">MNNPKASSSKRKRDVIDVDKATAPVHTADIRNQALTHKKAKKAKKAKKTAAVDNALANAVSESEDIDEDGSTPQQTLPSLTTPDATWLIRADDPTKNQMLNVITDPQVRAAYLEEVGNRTLYITSDPFPANSNDTDSAATPEVRAGLKARLVDGLTWEACKSAYNSNGGKATTFAGVEKQVKLHGWKWFDEQNVVVPWTLRGPSDRKRLKNLGLGQNHFPTLVAKVLSSTPTVHHQPVPKTKEPTPINPNIVSKNSSERKETTSEQHLEKEFTLTPDSESLEQTASNLATDEQQPPDYDSKQDYVKYEEDTAPLLIRDRIRTTHNLFGSNVVEVKLDGASHWATLRALEKYCGAYSERSSSNEDQVVDFGRKRISPVIARAFFQAISPFPRSKLPTHDVIPDPEMSLHHEDVALVILPDDPKPKEIEWNFDACAEMYRLARMLKSPVVKDMVADRILEIYLEYCKQLEEDDDKQNLDFPIRFANSLKMNEDLPILRLLVDIALDHSRRGHDLPDGLATHVMRLLVGRSSGWGGKMHMLHNQNPTALCNEYHGHDRLCHKAFDARYTTERLIHDIFKRIRRDTCLEAAEEFDMEKKQDEDDDSPKMALDIYKMLLGSRENEEQVALFMLEYERLAARLNDTWALDEQANPEDEKRAERLSEKITALRVEHNERWPDYGEEEEDGDPASYARQLFDIG</sequence>
<reference evidence="3" key="1">
    <citation type="journal article" date="2019" name="bioRxiv">
        <title>Genomics, evolutionary history and diagnostics of the Alternaria alternata species group including apple and Asian pear pathotypes.</title>
        <authorList>
            <person name="Armitage A.D."/>
            <person name="Cockerton H.M."/>
            <person name="Sreenivasaprasad S."/>
            <person name="Woodhall J.W."/>
            <person name="Lane C.R."/>
            <person name="Harrison R.J."/>
            <person name="Clarkson J.P."/>
        </authorList>
    </citation>
    <scope>NUCLEOTIDE SEQUENCE [LARGE SCALE GENOMIC DNA]</scope>
    <source>
        <strain evidence="3">FERA 1177</strain>
    </source>
</reference>
<feature type="region of interest" description="Disordered" evidence="1">
    <location>
        <begin position="1"/>
        <end position="20"/>
    </location>
</feature>
<feature type="region of interest" description="Disordered" evidence="1">
    <location>
        <begin position="35"/>
        <end position="80"/>
    </location>
</feature>
<feature type="region of interest" description="Disordered" evidence="1">
    <location>
        <begin position="230"/>
        <end position="301"/>
    </location>
</feature>
<proteinExistence type="predicted"/>
<evidence type="ECO:0000256" key="1">
    <source>
        <dbReference type="SAM" id="MobiDB-lite"/>
    </source>
</evidence>
<dbReference type="AlphaFoldDB" id="A0A4Q4NY77"/>
<dbReference type="Proteomes" id="UP000291422">
    <property type="component" value="Unassembled WGS sequence"/>
</dbReference>
<protein>
    <submittedName>
        <fullName evidence="2">Uncharacterized protein</fullName>
    </submittedName>
</protein>
<organism evidence="2 3">
    <name type="scientific">Alternaria alternata</name>
    <name type="common">Alternaria rot fungus</name>
    <name type="synonym">Torula alternata</name>
    <dbReference type="NCBI Taxonomy" id="5599"/>
    <lineage>
        <taxon>Eukaryota</taxon>
        <taxon>Fungi</taxon>
        <taxon>Dikarya</taxon>
        <taxon>Ascomycota</taxon>
        <taxon>Pezizomycotina</taxon>
        <taxon>Dothideomycetes</taxon>
        <taxon>Pleosporomycetidae</taxon>
        <taxon>Pleosporales</taxon>
        <taxon>Pleosporineae</taxon>
        <taxon>Pleosporaceae</taxon>
        <taxon>Alternaria</taxon>
        <taxon>Alternaria sect. Alternaria</taxon>
        <taxon>Alternaria alternata complex</taxon>
    </lineage>
</organism>
<feature type="region of interest" description="Disordered" evidence="1">
    <location>
        <begin position="670"/>
        <end position="696"/>
    </location>
</feature>
<feature type="compositionally biased region" description="Basic and acidic residues" evidence="1">
    <location>
        <begin position="256"/>
        <end position="272"/>
    </location>
</feature>
<dbReference type="VEuPathDB" id="FungiDB:CC77DRAFT_1057784"/>
<dbReference type="EMBL" id="PDXD01000001">
    <property type="protein sequence ID" value="RYN84536.1"/>
    <property type="molecule type" value="Genomic_DNA"/>
</dbReference>
<feature type="compositionally biased region" description="Polar residues" evidence="1">
    <location>
        <begin position="275"/>
        <end position="293"/>
    </location>
</feature>
<evidence type="ECO:0000313" key="2">
    <source>
        <dbReference type="EMBL" id="RYN84536.1"/>
    </source>
</evidence>
<comment type="caution">
    <text evidence="2">The sequence shown here is derived from an EMBL/GenBank/DDBJ whole genome shotgun (WGS) entry which is preliminary data.</text>
</comment>
<feature type="compositionally biased region" description="Low complexity" evidence="1">
    <location>
        <begin position="71"/>
        <end position="80"/>
    </location>
</feature>